<proteinExistence type="predicted"/>
<evidence type="ECO:0000313" key="1">
    <source>
        <dbReference type="EMBL" id="WNC71296.1"/>
    </source>
</evidence>
<keyword evidence="2" id="KW-1185">Reference proteome</keyword>
<sequence>MLKKAIKKLIKIKKPINNYQFNIDAVSENRITGWVLNSAQLAKAVNVEVKSEGKLLWSSVANVFREDLKSKSIGNGKHGFVITPKLSSLTGKVNEIDIYFDGIKANKKSIPCIFIGTSKTIENGNIPNQVKNNINDEIQIHIDHISTEKIIGWAKRKDSTTHRVNVELKIGDVVLGAGKASSFRQSIKNAGIGDGCYCFEINPVVHLFTNENVTCDLYIDGHKVKTKAINLSVPTAEFEQAKYLHKYENELDTFSTAVKLEMERLKADVESNIDGVSNNATSVSLENIATLSVRVNQLEQILLKHFSIK</sequence>
<organism evidence="1 2">
    <name type="scientific">Thalassotalea psychrophila</name>
    <dbReference type="NCBI Taxonomy" id="3065647"/>
    <lineage>
        <taxon>Bacteria</taxon>
        <taxon>Pseudomonadati</taxon>
        <taxon>Pseudomonadota</taxon>
        <taxon>Gammaproteobacteria</taxon>
        <taxon>Alteromonadales</taxon>
        <taxon>Colwelliaceae</taxon>
        <taxon>Thalassotalea</taxon>
    </lineage>
</organism>
<gene>
    <name evidence="1" type="ORF">RGQ13_14345</name>
</gene>
<dbReference type="RefSeq" id="WP_348390431.1">
    <property type="nucleotide sequence ID" value="NZ_CP134145.1"/>
</dbReference>
<dbReference type="Proteomes" id="UP001258994">
    <property type="component" value="Chromosome"/>
</dbReference>
<reference evidence="2" key="1">
    <citation type="submission" date="2023-09" db="EMBL/GenBank/DDBJ databases">
        <authorList>
            <person name="Li S."/>
            <person name="Li X."/>
            <person name="Zhang C."/>
            <person name="Zhao Z."/>
        </authorList>
    </citation>
    <scope>NUCLEOTIDE SEQUENCE [LARGE SCALE GENOMIC DNA]</scope>
    <source>
        <strain evidence="2">SQ149</strain>
    </source>
</reference>
<accession>A0ABY9TR52</accession>
<name>A0ABY9TR52_9GAMM</name>
<dbReference type="EMBL" id="CP134145">
    <property type="protein sequence ID" value="WNC71296.1"/>
    <property type="molecule type" value="Genomic_DNA"/>
</dbReference>
<protein>
    <submittedName>
        <fullName evidence="1">Uncharacterized protein</fullName>
    </submittedName>
</protein>
<evidence type="ECO:0000313" key="2">
    <source>
        <dbReference type="Proteomes" id="UP001258994"/>
    </source>
</evidence>